<dbReference type="AlphaFoldDB" id="A0A518C5K5"/>
<name>A0A518C5K5_9BACT</name>
<dbReference type="KEGG" id="bvo:Pan97_14990"/>
<organism evidence="1 2">
    <name type="scientific">Bremerella volcania</name>
    <dbReference type="NCBI Taxonomy" id="2527984"/>
    <lineage>
        <taxon>Bacteria</taxon>
        <taxon>Pseudomonadati</taxon>
        <taxon>Planctomycetota</taxon>
        <taxon>Planctomycetia</taxon>
        <taxon>Pirellulales</taxon>
        <taxon>Pirellulaceae</taxon>
        <taxon>Bremerella</taxon>
    </lineage>
</organism>
<proteinExistence type="predicted"/>
<protein>
    <submittedName>
        <fullName evidence="1">Uncharacterized protein</fullName>
    </submittedName>
</protein>
<gene>
    <name evidence="1" type="ORF">Pan97_14990</name>
</gene>
<evidence type="ECO:0000313" key="1">
    <source>
        <dbReference type="EMBL" id="QDU74491.1"/>
    </source>
</evidence>
<sequence>MDVFVNQNREFDRSAFARAKTGELDEEQQVCVPIASLEDIILAKLLWYREGNEVSERQWNDVSMLARNNCERLEQHYLNEIASQLKVADLLRRLFEEVKIDEDPNQ</sequence>
<accession>A0A518C5K5</accession>
<keyword evidence="2" id="KW-1185">Reference proteome</keyword>
<dbReference type="Proteomes" id="UP000318626">
    <property type="component" value="Chromosome"/>
</dbReference>
<evidence type="ECO:0000313" key="2">
    <source>
        <dbReference type="Proteomes" id="UP000318626"/>
    </source>
</evidence>
<reference evidence="2" key="1">
    <citation type="submission" date="2019-02" db="EMBL/GenBank/DDBJ databases">
        <title>Deep-cultivation of Planctomycetes and their phenomic and genomic characterization uncovers novel biology.</title>
        <authorList>
            <person name="Wiegand S."/>
            <person name="Jogler M."/>
            <person name="Boedeker C."/>
            <person name="Pinto D."/>
            <person name="Vollmers J."/>
            <person name="Rivas-Marin E."/>
            <person name="Kohn T."/>
            <person name="Peeters S.H."/>
            <person name="Heuer A."/>
            <person name="Rast P."/>
            <person name="Oberbeckmann S."/>
            <person name="Bunk B."/>
            <person name="Jeske O."/>
            <person name="Meyerdierks A."/>
            <person name="Storesund J.E."/>
            <person name="Kallscheuer N."/>
            <person name="Luecker S."/>
            <person name="Lage O.M."/>
            <person name="Pohl T."/>
            <person name="Merkel B.J."/>
            <person name="Hornburger P."/>
            <person name="Mueller R.-W."/>
            <person name="Bruemmer F."/>
            <person name="Labrenz M."/>
            <person name="Spormann A.M."/>
            <person name="Op den Camp H."/>
            <person name="Overmann J."/>
            <person name="Amann R."/>
            <person name="Jetten M.S.M."/>
            <person name="Mascher T."/>
            <person name="Medema M.H."/>
            <person name="Devos D.P."/>
            <person name="Kaster A.-K."/>
            <person name="Ovreas L."/>
            <person name="Rohde M."/>
            <person name="Galperin M.Y."/>
            <person name="Jogler C."/>
        </authorList>
    </citation>
    <scope>NUCLEOTIDE SEQUENCE [LARGE SCALE GENOMIC DNA]</scope>
    <source>
        <strain evidence="2">Pan97</strain>
    </source>
</reference>
<dbReference type="EMBL" id="CP036289">
    <property type="protein sequence ID" value="QDU74491.1"/>
    <property type="molecule type" value="Genomic_DNA"/>
</dbReference>